<evidence type="ECO:0000313" key="10">
    <source>
        <dbReference type="Proteomes" id="UP000044938"/>
    </source>
</evidence>
<dbReference type="EMBL" id="CNFT01000849">
    <property type="protein sequence ID" value="CKS44899.1"/>
    <property type="molecule type" value="Genomic_DNA"/>
</dbReference>
<evidence type="ECO:0000313" key="2">
    <source>
        <dbReference type="EMBL" id="CFE65924.1"/>
    </source>
</evidence>
<dbReference type="EMBL" id="CSAJ01000623">
    <property type="protein sequence ID" value="COW97699.1"/>
    <property type="molecule type" value="Genomic_DNA"/>
</dbReference>
<dbReference type="Proteomes" id="UP000046947">
    <property type="component" value="Unassembled WGS sequence"/>
</dbReference>
<proteinExistence type="predicted"/>
<evidence type="ECO:0000313" key="12">
    <source>
        <dbReference type="Proteomes" id="UP000048289"/>
    </source>
</evidence>
<name>A0A655A786_MYCTX</name>
<sequence length="126" mass="12727">MVSSTNPVSLRVSECSATCTPATSATAKQVSMAAGVDPQSSWSLKPDAPPRNCSHSASGFTVFPLPSSAKFTGQPSSDSSIRARCHSPGVTVVALVPSAGPVPPPMIVVVPAAKASTMICGQIKCT</sequence>
<dbReference type="Proteomes" id="UP000039021">
    <property type="component" value="Unassembled WGS sequence"/>
</dbReference>
<evidence type="ECO:0000313" key="6">
    <source>
        <dbReference type="EMBL" id="COW97699.1"/>
    </source>
</evidence>
<dbReference type="Proteomes" id="UP000048289">
    <property type="component" value="Unassembled WGS sequence"/>
</dbReference>
<dbReference type="EMBL" id="CFOE01000444">
    <property type="protein sequence ID" value="CFE41474.1"/>
    <property type="molecule type" value="Genomic_DNA"/>
</dbReference>
<reference evidence="7" key="1">
    <citation type="submission" date="2015-03" db="EMBL/GenBank/DDBJ databases">
        <authorList>
            <consortium name="Pathogen Informatics"/>
            <person name="Murphy D."/>
        </authorList>
    </citation>
    <scope>NUCLEOTIDE SEQUENCE</scope>
    <source>
        <strain evidence="7">N09902308</strain>
    </source>
</reference>
<dbReference type="AlphaFoldDB" id="A0A655A786"/>
<dbReference type="EMBL" id="CSBK01001013">
    <property type="protein sequence ID" value="COY21519.1"/>
    <property type="molecule type" value="Genomic_DNA"/>
</dbReference>
<dbReference type="Proteomes" id="UP000039217">
    <property type="component" value="Unassembled WGS sequence"/>
</dbReference>
<organism evidence="3 14">
    <name type="scientific">Mycobacterium tuberculosis</name>
    <dbReference type="NCBI Taxonomy" id="1773"/>
    <lineage>
        <taxon>Bacteria</taxon>
        <taxon>Bacillati</taxon>
        <taxon>Actinomycetota</taxon>
        <taxon>Actinomycetes</taxon>
        <taxon>Mycobacteriales</taxon>
        <taxon>Mycobacteriaceae</taxon>
        <taxon>Mycobacterium</taxon>
        <taxon>Mycobacterium tuberculosis complex</taxon>
    </lineage>
</organism>
<reference evidence="8 9" key="2">
    <citation type="submission" date="2015-03" db="EMBL/GenBank/DDBJ databases">
        <authorList>
            <consortium name="Pathogen Informatics"/>
        </authorList>
    </citation>
    <scope>NUCLEOTIDE SEQUENCE [LARGE SCALE GENOMIC DNA]</scope>
    <source>
        <strain evidence="3 14">Bir 185</strain>
        <strain evidence="4 13">Bir 187</strain>
        <strain evidence="5 9">D00501624</strain>
        <strain evidence="1 12">G09901357</strain>
        <strain evidence="2 11">H09601792</strain>
        <strain evidence="6 10">M09401471</strain>
        <strain evidence="8">N09902308</strain>
    </source>
</reference>
<evidence type="ECO:0000313" key="7">
    <source>
        <dbReference type="EMBL" id="COY21519.1"/>
    </source>
</evidence>
<evidence type="ECO:0000313" key="4">
    <source>
        <dbReference type="EMBL" id="CKS54039.1"/>
    </source>
</evidence>
<dbReference type="Proteomes" id="UP000044938">
    <property type="component" value="Unassembled WGS sequence"/>
</dbReference>
<dbReference type="EMBL" id="CQQC01000867">
    <property type="protein sequence ID" value="CNV46695.1"/>
    <property type="molecule type" value="Genomic_DNA"/>
</dbReference>
<gene>
    <name evidence="5" type="ORF">ERS007661_02457</name>
    <name evidence="1" type="ORF">ERS007681_02936</name>
    <name evidence="2" type="ORF">ERS007688_03299</name>
    <name evidence="6" type="ORF">ERS007720_03670</name>
    <name evidence="7" type="ORF">ERS007739_02269</name>
    <name evidence="3" type="ORF">ERS027659_03115</name>
    <name evidence="4" type="ORF">ERS027661_03218</name>
</gene>
<evidence type="ECO:0000313" key="1">
    <source>
        <dbReference type="EMBL" id="CFE41474.1"/>
    </source>
</evidence>
<evidence type="ECO:0000313" key="8">
    <source>
        <dbReference type="Proteomes" id="UP000039021"/>
    </source>
</evidence>
<evidence type="ECO:0000313" key="14">
    <source>
        <dbReference type="Proteomes" id="UP000050164"/>
    </source>
</evidence>
<dbReference type="Proteomes" id="UP000049023">
    <property type="component" value="Unassembled WGS sequence"/>
</dbReference>
<dbReference type="EMBL" id="CNFU01000805">
    <property type="protein sequence ID" value="CKS54039.1"/>
    <property type="molecule type" value="Genomic_DNA"/>
</dbReference>
<evidence type="ECO:0000313" key="9">
    <source>
        <dbReference type="Proteomes" id="UP000039217"/>
    </source>
</evidence>
<evidence type="ECO:0000313" key="13">
    <source>
        <dbReference type="Proteomes" id="UP000049023"/>
    </source>
</evidence>
<evidence type="ECO:0000313" key="3">
    <source>
        <dbReference type="EMBL" id="CKS44899.1"/>
    </source>
</evidence>
<evidence type="ECO:0000313" key="11">
    <source>
        <dbReference type="Proteomes" id="UP000046947"/>
    </source>
</evidence>
<protein>
    <submittedName>
        <fullName evidence="3">Uncharacterized protein</fullName>
    </submittedName>
</protein>
<dbReference type="Proteomes" id="UP000050164">
    <property type="component" value="Unassembled WGS sequence"/>
</dbReference>
<dbReference type="EMBL" id="CFOH01000687">
    <property type="protein sequence ID" value="CFE65924.1"/>
    <property type="molecule type" value="Genomic_DNA"/>
</dbReference>
<accession>A0A655A786</accession>
<evidence type="ECO:0000313" key="5">
    <source>
        <dbReference type="EMBL" id="CNV46695.1"/>
    </source>
</evidence>